<keyword evidence="1 7" id="KW-0963">Cytoplasm</keyword>
<dbReference type="PANTHER" id="PTHR20919:SF0">
    <property type="entry name" value="HOMOSERINE O-SUCCINYLTRANSFERASE"/>
    <property type="match status" value="1"/>
</dbReference>
<dbReference type="EC" id="2.3.1.31" evidence="7"/>
<dbReference type="Proteomes" id="UP001501510">
    <property type="component" value="Unassembled WGS sequence"/>
</dbReference>
<evidence type="ECO:0000256" key="3">
    <source>
        <dbReference type="ARBA" id="ARBA00022679"/>
    </source>
</evidence>
<dbReference type="PIRSF" id="PIRSF000450">
    <property type="entry name" value="H_ser_succinyltr"/>
    <property type="match status" value="1"/>
</dbReference>
<dbReference type="SUPFAM" id="SSF52317">
    <property type="entry name" value="Class I glutamine amidotransferase-like"/>
    <property type="match status" value="1"/>
</dbReference>
<reference evidence="9" key="1">
    <citation type="journal article" date="2019" name="Int. J. Syst. Evol. Microbiol.">
        <title>The Global Catalogue of Microorganisms (GCM) 10K type strain sequencing project: providing services to taxonomists for standard genome sequencing and annotation.</title>
        <authorList>
            <consortium name="The Broad Institute Genomics Platform"/>
            <consortium name="The Broad Institute Genome Sequencing Center for Infectious Disease"/>
            <person name="Wu L."/>
            <person name="Ma J."/>
        </authorList>
    </citation>
    <scope>NUCLEOTIDE SEQUENCE [LARGE SCALE GENOMIC DNA]</scope>
    <source>
        <strain evidence="9">JCM 1407</strain>
    </source>
</reference>
<feature type="binding site" evidence="7">
    <location>
        <position position="251"/>
    </location>
    <ligand>
        <name>substrate</name>
    </ligand>
</feature>
<organism evidence="8 9">
    <name type="scientific">Clostridium oceanicum</name>
    <dbReference type="NCBI Taxonomy" id="1543"/>
    <lineage>
        <taxon>Bacteria</taxon>
        <taxon>Bacillati</taxon>
        <taxon>Bacillota</taxon>
        <taxon>Clostridia</taxon>
        <taxon>Eubacteriales</taxon>
        <taxon>Clostridiaceae</taxon>
        <taxon>Clostridium</taxon>
    </lineage>
</organism>
<keyword evidence="4 7" id="KW-0486">Methionine biosynthesis</keyword>
<feature type="active site" description="Acyl-thioester intermediate" evidence="7">
    <location>
        <position position="145"/>
    </location>
</feature>
<feature type="binding site" evidence="7">
    <location>
        <position position="166"/>
    </location>
    <ligand>
        <name>substrate</name>
    </ligand>
</feature>
<keyword evidence="5 7" id="KW-0012">Acyltransferase</keyword>
<keyword evidence="2 7" id="KW-0028">Amino-acid biosynthesis</keyword>
<dbReference type="InterPro" id="IPR005697">
    <property type="entry name" value="HST_MetA"/>
</dbReference>
<feature type="active site" evidence="7">
    <location>
        <position position="239"/>
    </location>
</feature>
<sequence>MMSIFIDENLPAYEILKAEDIDVCSKNSNIYKSKCHSALNILILNLMPQKSKSETQLIRRLGSSLLDINITLLKTKTHKSKNTDETYLSTFYKTIDEIKEENFDGAIITGAPIELLEFEEVDYFNELKEIFDYCKEKVKSTLYICWGAQAGLYYHYGIPKYKLDKKLFGVFSHKLITPSKLTKMFDDEFYAPHSRYTYTKGEDVLKCDKLQIIAESKDAGVYMVQSKDLKSIFVTGHSEYDKFTLYDEYKRDLNKNIEIDIPKNYFLNDDPNNKPIVKWRSHGNMLFSNWLNIVNSL</sequence>
<evidence type="ECO:0000256" key="2">
    <source>
        <dbReference type="ARBA" id="ARBA00022605"/>
    </source>
</evidence>
<comment type="similarity">
    <text evidence="7">Belongs to the MetA family.</text>
</comment>
<evidence type="ECO:0000313" key="9">
    <source>
        <dbReference type="Proteomes" id="UP001501510"/>
    </source>
</evidence>
<evidence type="ECO:0000256" key="7">
    <source>
        <dbReference type="HAMAP-Rule" id="MF_00295"/>
    </source>
</evidence>
<protein>
    <recommendedName>
        <fullName evidence="7">Homoserine O-acetyltransferase</fullName>
        <shortName evidence="7">HAT</shortName>
        <ecNumber evidence="7">2.3.1.31</ecNumber>
    </recommendedName>
    <alternativeName>
        <fullName evidence="7">Homoserine transacetylase</fullName>
        <shortName evidence="7">HTA</shortName>
    </alternativeName>
</protein>
<evidence type="ECO:0000256" key="4">
    <source>
        <dbReference type="ARBA" id="ARBA00023167"/>
    </source>
</evidence>
<evidence type="ECO:0000256" key="1">
    <source>
        <dbReference type="ARBA" id="ARBA00022490"/>
    </source>
</evidence>
<comment type="caution">
    <text evidence="8">The sequence shown here is derived from an EMBL/GenBank/DDBJ whole genome shotgun (WGS) entry which is preliminary data.</text>
</comment>
<comment type="catalytic activity">
    <reaction evidence="6 7">
        <text>L-homoserine + acetyl-CoA = O-acetyl-L-homoserine + CoA</text>
        <dbReference type="Rhea" id="RHEA:13701"/>
        <dbReference type="ChEBI" id="CHEBI:57287"/>
        <dbReference type="ChEBI" id="CHEBI:57288"/>
        <dbReference type="ChEBI" id="CHEBI:57476"/>
        <dbReference type="ChEBI" id="CHEBI:57716"/>
        <dbReference type="EC" id="2.3.1.31"/>
    </reaction>
</comment>
<feature type="active site" description="Proton acceptor" evidence="7">
    <location>
        <position position="237"/>
    </location>
</feature>
<evidence type="ECO:0000256" key="5">
    <source>
        <dbReference type="ARBA" id="ARBA00023315"/>
    </source>
</evidence>
<name>A0ABP3UR62_9CLOT</name>
<feature type="binding site" evidence="7">
    <location>
        <position position="194"/>
    </location>
    <ligand>
        <name>substrate</name>
    </ligand>
</feature>
<gene>
    <name evidence="8" type="primary">metA</name>
    <name evidence="7" type="synonym">metAA</name>
    <name evidence="8" type="ORF">GCM10008906_21460</name>
</gene>
<comment type="pathway">
    <text evidence="7">Amino-acid biosynthesis; L-methionine biosynthesis via de novo pathway; O-acetyl-L-homoserine from L-homoserine: step 1/1.</text>
</comment>
<dbReference type="HAMAP" id="MF_00295">
    <property type="entry name" value="MetA_acyltransf"/>
    <property type="match status" value="1"/>
</dbReference>
<dbReference type="EMBL" id="BAAACG010000010">
    <property type="protein sequence ID" value="GAA0740937.1"/>
    <property type="molecule type" value="Genomic_DNA"/>
</dbReference>
<dbReference type="CDD" id="cd03131">
    <property type="entry name" value="GATase1_HTS"/>
    <property type="match status" value="1"/>
</dbReference>
<comment type="subcellular location">
    <subcellularLocation>
        <location evidence="7">Cytoplasm</location>
    </subcellularLocation>
</comment>
<keyword evidence="9" id="KW-1185">Reference proteome</keyword>
<comment type="caution">
    <text evidence="7">Lacks conserved residue(s) required for the propagation of feature annotation.</text>
</comment>
<dbReference type="InterPro" id="IPR029062">
    <property type="entry name" value="Class_I_gatase-like"/>
</dbReference>
<comment type="function">
    <text evidence="7">Transfers an acetyl group from acetyl-CoA to L-homoserine, forming acetyl-L-homoserine.</text>
</comment>
<evidence type="ECO:0000313" key="8">
    <source>
        <dbReference type="EMBL" id="GAA0740937.1"/>
    </source>
</evidence>
<accession>A0ABP3UR62</accession>
<dbReference type="Pfam" id="PF04204">
    <property type="entry name" value="HTS"/>
    <property type="match status" value="1"/>
</dbReference>
<feature type="site" description="Important for substrate specificity" evidence="7">
    <location>
        <position position="194"/>
    </location>
</feature>
<dbReference type="PANTHER" id="PTHR20919">
    <property type="entry name" value="HOMOSERINE O-SUCCINYLTRANSFERASE"/>
    <property type="match status" value="1"/>
</dbReference>
<proteinExistence type="inferred from homology"/>
<keyword evidence="3 7" id="KW-0808">Transferase</keyword>
<dbReference type="Gene3D" id="3.40.50.880">
    <property type="match status" value="1"/>
</dbReference>
<feature type="site" description="Important for acyl-CoA specificity" evidence="7">
    <location>
        <position position="114"/>
    </location>
</feature>
<evidence type="ECO:0000256" key="6">
    <source>
        <dbReference type="ARBA" id="ARBA00049043"/>
    </source>
</evidence>
<dbReference type="InterPro" id="IPR033752">
    <property type="entry name" value="MetA_family"/>
</dbReference>
<dbReference type="NCBIfam" id="TIGR01001">
    <property type="entry name" value="metA"/>
    <property type="match status" value="1"/>
</dbReference>